<keyword evidence="1" id="KW-0732">Signal</keyword>
<gene>
    <name evidence="2" type="ORF">AVEN_52347_1</name>
</gene>
<dbReference type="EMBL" id="BGPR01014608">
    <property type="protein sequence ID" value="GBN65948.1"/>
    <property type="molecule type" value="Genomic_DNA"/>
</dbReference>
<proteinExistence type="predicted"/>
<reference evidence="2 3" key="1">
    <citation type="journal article" date="2019" name="Sci. Rep.">
        <title>Orb-weaving spider Araneus ventricosus genome elucidates the spidroin gene catalogue.</title>
        <authorList>
            <person name="Kono N."/>
            <person name="Nakamura H."/>
            <person name="Ohtoshi R."/>
            <person name="Moran D.A.P."/>
            <person name="Shinohara A."/>
            <person name="Yoshida Y."/>
            <person name="Fujiwara M."/>
            <person name="Mori M."/>
            <person name="Tomita M."/>
            <person name="Arakawa K."/>
        </authorList>
    </citation>
    <scope>NUCLEOTIDE SEQUENCE [LARGE SCALE GENOMIC DNA]</scope>
</reference>
<keyword evidence="3" id="KW-1185">Reference proteome</keyword>
<sequence length="99" mass="11354">MSRCETTRWLFWADIVLLSSGHMTGQHLSWYPLLQNTPAEGRLATAYDLAYKRLPYTADLQWNRVSNLKPSLPEAETLESEKDHVLSEILKILHTKSGI</sequence>
<feature type="signal peptide" evidence="1">
    <location>
        <begin position="1"/>
        <end position="25"/>
    </location>
</feature>
<evidence type="ECO:0000256" key="1">
    <source>
        <dbReference type="SAM" id="SignalP"/>
    </source>
</evidence>
<evidence type="ECO:0000313" key="2">
    <source>
        <dbReference type="EMBL" id="GBN65948.1"/>
    </source>
</evidence>
<accession>A0A4Y2QRQ9</accession>
<protein>
    <submittedName>
        <fullName evidence="2">Uncharacterized protein</fullName>
    </submittedName>
</protein>
<evidence type="ECO:0000313" key="3">
    <source>
        <dbReference type="Proteomes" id="UP000499080"/>
    </source>
</evidence>
<comment type="caution">
    <text evidence="2">The sequence shown here is derived from an EMBL/GenBank/DDBJ whole genome shotgun (WGS) entry which is preliminary data.</text>
</comment>
<feature type="chain" id="PRO_5021405953" evidence="1">
    <location>
        <begin position="26"/>
        <end position="99"/>
    </location>
</feature>
<dbReference type="Proteomes" id="UP000499080">
    <property type="component" value="Unassembled WGS sequence"/>
</dbReference>
<name>A0A4Y2QRQ9_ARAVE</name>
<organism evidence="2 3">
    <name type="scientific">Araneus ventricosus</name>
    <name type="common">Orbweaver spider</name>
    <name type="synonym">Epeira ventricosa</name>
    <dbReference type="NCBI Taxonomy" id="182803"/>
    <lineage>
        <taxon>Eukaryota</taxon>
        <taxon>Metazoa</taxon>
        <taxon>Ecdysozoa</taxon>
        <taxon>Arthropoda</taxon>
        <taxon>Chelicerata</taxon>
        <taxon>Arachnida</taxon>
        <taxon>Araneae</taxon>
        <taxon>Araneomorphae</taxon>
        <taxon>Entelegynae</taxon>
        <taxon>Araneoidea</taxon>
        <taxon>Araneidae</taxon>
        <taxon>Araneus</taxon>
    </lineage>
</organism>
<dbReference type="AlphaFoldDB" id="A0A4Y2QRQ9"/>